<dbReference type="GO" id="GO:1990481">
    <property type="term" value="P:mRNA pseudouridine synthesis"/>
    <property type="evidence" value="ECO:0007669"/>
    <property type="project" value="TreeGrafter"/>
</dbReference>
<dbReference type="InterPro" id="IPR002501">
    <property type="entry name" value="PsdUridine_synth_N"/>
</dbReference>
<organism evidence="8 9">
    <name type="scientific">Aedoeadaptatus coxii</name>
    <dbReference type="NCBI Taxonomy" id="755172"/>
    <lineage>
        <taxon>Bacteria</taxon>
        <taxon>Bacillati</taxon>
        <taxon>Bacillota</taxon>
        <taxon>Tissierellia</taxon>
        <taxon>Tissierellales</taxon>
        <taxon>Peptoniphilaceae</taxon>
        <taxon>Aedoeadaptatus</taxon>
    </lineage>
</organism>
<proteinExistence type="inferred from homology"/>
<dbReference type="HAMAP" id="MF_01080">
    <property type="entry name" value="TruB_bact"/>
    <property type="match status" value="1"/>
</dbReference>
<feature type="domain" description="Pseudouridine synthase II N-terminal" evidence="6">
    <location>
        <begin position="23"/>
        <end position="169"/>
    </location>
</feature>
<evidence type="ECO:0000256" key="1">
    <source>
        <dbReference type="ARBA" id="ARBA00000385"/>
    </source>
</evidence>
<evidence type="ECO:0000256" key="4">
    <source>
        <dbReference type="ARBA" id="ARBA00023235"/>
    </source>
</evidence>
<dbReference type="Pfam" id="PF01509">
    <property type="entry name" value="TruB_N"/>
    <property type="match status" value="1"/>
</dbReference>
<reference evidence="9" key="1">
    <citation type="submission" date="2016-01" db="EMBL/GenBank/DDBJ databases">
        <authorList>
            <person name="Mitreva M."/>
            <person name="Pepin K.H."/>
            <person name="Mihindukulasuriya K.A."/>
            <person name="Fulton R."/>
            <person name="Fronick C."/>
            <person name="O'Laughlin M."/>
            <person name="Miner T."/>
            <person name="Herter B."/>
            <person name="Rosa B.A."/>
            <person name="Cordes M."/>
            <person name="Tomlinson C."/>
            <person name="Wollam A."/>
            <person name="Palsikar V.B."/>
            <person name="Mardis E.R."/>
            <person name="Wilson R.K."/>
        </authorList>
    </citation>
    <scope>NUCLEOTIDE SEQUENCE [LARGE SCALE GENOMIC DNA]</scope>
    <source>
        <strain evidence="9">DNF00729</strain>
    </source>
</reference>
<dbReference type="InterPro" id="IPR020103">
    <property type="entry name" value="PsdUridine_synth_cat_dom_sf"/>
</dbReference>
<accession>A0A134ABN4</accession>
<dbReference type="InterPro" id="IPR032819">
    <property type="entry name" value="TruB_C"/>
</dbReference>
<dbReference type="InterPro" id="IPR014780">
    <property type="entry name" value="tRNA_psdUridine_synth_TruB"/>
</dbReference>
<dbReference type="NCBIfam" id="TIGR00431">
    <property type="entry name" value="TruB"/>
    <property type="match status" value="1"/>
</dbReference>
<evidence type="ECO:0000259" key="6">
    <source>
        <dbReference type="Pfam" id="PF01509"/>
    </source>
</evidence>
<dbReference type="OrthoDB" id="9802309at2"/>
<feature type="domain" description="tRNA pseudouridylate synthase B C-terminal" evidence="7">
    <location>
        <begin position="170"/>
        <end position="227"/>
    </location>
</feature>
<keyword evidence="4 5" id="KW-0413">Isomerase</keyword>
<protein>
    <recommendedName>
        <fullName evidence="5">tRNA pseudouridine synthase B</fullName>
        <ecNumber evidence="5">5.4.99.25</ecNumber>
    </recommendedName>
    <alternativeName>
        <fullName evidence="5">tRNA pseudouridine(55) synthase</fullName>
        <shortName evidence="5">Psi55 synthase</shortName>
    </alternativeName>
    <alternativeName>
        <fullName evidence="5">tRNA pseudouridylate synthase</fullName>
    </alternativeName>
    <alternativeName>
        <fullName evidence="5">tRNA-uridine isomerase</fullName>
    </alternativeName>
</protein>
<dbReference type="PANTHER" id="PTHR13767">
    <property type="entry name" value="TRNA-PSEUDOURIDINE SYNTHASE"/>
    <property type="match status" value="1"/>
</dbReference>
<gene>
    <name evidence="5" type="primary">truB</name>
    <name evidence="8" type="ORF">HMPREF1863_01586</name>
</gene>
<keyword evidence="3 5" id="KW-0819">tRNA processing</keyword>
<dbReference type="CDD" id="cd02573">
    <property type="entry name" value="PseudoU_synth_EcTruB"/>
    <property type="match status" value="1"/>
</dbReference>
<evidence type="ECO:0000256" key="5">
    <source>
        <dbReference type="HAMAP-Rule" id="MF_01080"/>
    </source>
</evidence>
<dbReference type="EC" id="5.4.99.25" evidence="5"/>
<evidence type="ECO:0000313" key="8">
    <source>
        <dbReference type="EMBL" id="KXB65078.1"/>
    </source>
</evidence>
<dbReference type="AlphaFoldDB" id="A0A134ABN4"/>
<comment type="function">
    <text evidence="5">Responsible for synthesis of pseudouridine from uracil-55 in the psi GC loop of transfer RNAs.</text>
</comment>
<evidence type="ECO:0000313" key="9">
    <source>
        <dbReference type="Proteomes" id="UP000070442"/>
    </source>
</evidence>
<dbReference type="GO" id="GO:0003723">
    <property type="term" value="F:RNA binding"/>
    <property type="evidence" value="ECO:0007669"/>
    <property type="project" value="InterPro"/>
</dbReference>
<dbReference type="STRING" id="755172.HMPREF1863_01586"/>
<comment type="catalytic activity">
    <reaction evidence="1 5">
        <text>uridine(55) in tRNA = pseudouridine(55) in tRNA</text>
        <dbReference type="Rhea" id="RHEA:42532"/>
        <dbReference type="Rhea" id="RHEA-COMP:10101"/>
        <dbReference type="Rhea" id="RHEA-COMP:10102"/>
        <dbReference type="ChEBI" id="CHEBI:65314"/>
        <dbReference type="ChEBI" id="CHEBI:65315"/>
        <dbReference type="EC" id="5.4.99.25"/>
    </reaction>
</comment>
<comment type="caution">
    <text evidence="8">The sequence shown here is derived from an EMBL/GenBank/DDBJ whole genome shotgun (WGS) entry which is preliminary data.</text>
</comment>
<evidence type="ECO:0000256" key="2">
    <source>
        <dbReference type="ARBA" id="ARBA00005642"/>
    </source>
</evidence>
<dbReference type="PANTHER" id="PTHR13767:SF2">
    <property type="entry name" value="PSEUDOURIDYLATE SYNTHASE TRUB1"/>
    <property type="match status" value="1"/>
</dbReference>
<dbReference type="GO" id="GO:0160148">
    <property type="term" value="F:tRNA pseudouridine(55) synthase activity"/>
    <property type="evidence" value="ECO:0007669"/>
    <property type="project" value="UniProtKB-EC"/>
</dbReference>
<name>A0A134ABN4_9FIRM</name>
<keyword evidence="9" id="KW-1185">Reference proteome</keyword>
<feature type="active site" description="Nucleophile" evidence="5">
    <location>
        <position position="38"/>
    </location>
</feature>
<dbReference type="EMBL" id="LSDG01000045">
    <property type="protein sequence ID" value="KXB65078.1"/>
    <property type="molecule type" value="Genomic_DNA"/>
</dbReference>
<dbReference type="Gene3D" id="3.30.2350.10">
    <property type="entry name" value="Pseudouridine synthase"/>
    <property type="match status" value="1"/>
</dbReference>
<dbReference type="RefSeq" id="WP_068369302.1">
    <property type="nucleotide sequence ID" value="NZ_CAIJCT010000010.1"/>
</dbReference>
<evidence type="ECO:0000259" key="7">
    <source>
        <dbReference type="Pfam" id="PF16198"/>
    </source>
</evidence>
<dbReference type="GO" id="GO:0031119">
    <property type="term" value="P:tRNA pseudouridine synthesis"/>
    <property type="evidence" value="ECO:0007669"/>
    <property type="project" value="UniProtKB-UniRule"/>
</dbReference>
<dbReference type="Pfam" id="PF16198">
    <property type="entry name" value="TruB_C_2"/>
    <property type="match status" value="1"/>
</dbReference>
<evidence type="ECO:0000256" key="3">
    <source>
        <dbReference type="ARBA" id="ARBA00022694"/>
    </source>
</evidence>
<comment type="similarity">
    <text evidence="2 5">Belongs to the pseudouridine synthase TruB family. Type 1 subfamily.</text>
</comment>
<dbReference type="SUPFAM" id="SSF55120">
    <property type="entry name" value="Pseudouridine synthase"/>
    <property type="match status" value="1"/>
</dbReference>
<dbReference type="Proteomes" id="UP000070442">
    <property type="component" value="Unassembled WGS sequence"/>
</dbReference>
<dbReference type="PATRIC" id="fig|755172.3.peg.1546"/>
<sequence>MNGVVLVDKPKGITSFDVVHRIRRLYHMKQVGHTGTLDPMATGLLPICIGKATKIADYVADNRKAYVAHAIRGIRTDTFDISGVIFANSAKEIPKNLEPVLDHFRGEQLQLPPMHSALKYKGRKLYEYARRGICVPRKERPITVSCLKLLDHDDNGISLEAEVSSGTYIRTLIDDIGVASGCYFTMDSLRRISVGSETIANAHTLAEIESMSNDERQSILIPMDRLLDHIPEICLPLHRKKPMLNGMSSRVHFQIEEAAMYRIYTGGDFIGIGTVTGSGEEKELHIKKVLY</sequence>